<dbReference type="GO" id="GO:0009307">
    <property type="term" value="P:DNA restriction-modification system"/>
    <property type="evidence" value="ECO:0007669"/>
    <property type="project" value="InterPro"/>
</dbReference>
<protein>
    <recommendedName>
        <fullName evidence="6">Restriction endonuclease</fullName>
    </recommendedName>
</protein>
<feature type="domain" description="Restriction endonuclease type IV Mrr" evidence="3">
    <location>
        <begin position="383"/>
        <end position="495"/>
    </location>
</feature>
<dbReference type="PANTHER" id="PTHR30015">
    <property type="entry name" value="MRR RESTRICTION SYSTEM PROTEIN"/>
    <property type="match status" value="1"/>
</dbReference>
<dbReference type="InterPro" id="IPR011856">
    <property type="entry name" value="tRNA_endonuc-like_dom_sf"/>
</dbReference>
<feature type="domain" description="TerD" evidence="2">
    <location>
        <begin position="532"/>
        <end position="675"/>
    </location>
</feature>
<dbReference type="InterPro" id="IPR052906">
    <property type="entry name" value="Type_IV_Methyl-Rstrct_Enzyme"/>
</dbReference>
<comment type="caution">
    <text evidence="4">The sequence shown here is derived from an EMBL/GenBank/DDBJ whole genome shotgun (WGS) entry which is preliminary data.</text>
</comment>
<evidence type="ECO:0000259" key="3">
    <source>
        <dbReference type="Pfam" id="PF04471"/>
    </source>
</evidence>
<dbReference type="SUPFAM" id="SSF52980">
    <property type="entry name" value="Restriction endonuclease-like"/>
    <property type="match status" value="1"/>
</dbReference>
<dbReference type="InterPro" id="IPR003325">
    <property type="entry name" value="TerD"/>
</dbReference>
<dbReference type="GO" id="GO:0003677">
    <property type="term" value="F:DNA binding"/>
    <property type="evidence" value="ECO:0007669"/>
    <property type="project" value="InterPro"/>
</dbReference>
<keyword evidence="5" id="KW-1185">Reference proteome</keyword>
<name>A0A7K0CQ69_9ACTN</name>
<evidence type="ECO:0008006" key="6">
    <source>
        <dbReference type="Google" id="ProtNLM"/>
    </source>
</evidence>
<dbReference type="InterPro" id="IPR007560">
    <property type="entry name" value="Restrct_endonuc_IV_Mrr"/>
</dbReference>
<evidence type="ECO:0000313" key="4">
    <source>
        <dbReference type="EMBL" id="MQY15616.1"/>
    </source>
</evidence>
<proteinExistence type="predicted"/>
<dbReference type="CDD" id="cd06974">
    <property type="entry name" value="TerD_like"/>
    <property type="match status" value="1"/>
</dbReference>
<dbReference type="Pfam" id="PF02342">
    <property type="entry name" value="TerD"/>
    <property type="match status" value="1"/>
</dbReference>
<dbReference type="Pfam" id="PF04471">
    <property type="entry name" value="Mrr_cat"/>
    <property type="match status" value="1"/>
</dbReference>
<dbReference type="InterPro" id="IPR011335">
    <property type="entry name" value="Restrct_endonuc-II-like"/>
</dbReference>
<dbReference type="OrthoDB" id="3206608at2"/>
<organism evidence="4 5">
    <name type="scientific">Streptomyces smaragdinus</name>
    <dbReference type="NCBI Taxonomy" id="2585196"/>
    <lineage>
        <taxon>Bacteria</taxon>
        <taxon>Bacillati</taxon>
        <taxon>Actinomycetota</taxon>
        <taxon>Actinomycetes</taxon>
        <taxon>Kitasatosporales</taxon>
        <taxon>Streptomycetaceae</taxon>
        <taxon>Streptomyces</taxon>
    </lineage>
</organism>
<evidence type="ECO:0000259" key="2">
    <source>
        <dbReference type="Pfam" id="PF02342"/>
    </source>
</evidence>
<dbReference type="Gene3D" id="2.60.60.30">
    <property type="entry name" value="sav2460 like domains"/>
    <property type="match status" value="1"/>
</dbReference>
<gene>
    <name evidence="4" type="ORF">SRB5_58020</name>
</gene>
<dbReference type="EMBL" id="WEGJ01000036">
    <property type="protein sequence ID" value="MQY15616.1"/>
    <property type="molecule type" value="Genomic_DNA"/>
</dbReference>
<dbReference type="Proteomes" id="UP000466345">
    <property type="component" value="Unassembled WGS sequence"/>
</dbReference>
<sequence length="680" mass="74764">MSRRSSVSVGYWAEAQRQQLRQMEIDARQQRLRDRQERANRQRAEQSHREYRQAEARRRTQELADRVESLQGFLSAGCRAPAFRAASLLRAEEIPPFAPGPMAQPVPMPDPNRYQAQGGWTAGRRAQAQADARARYEQDLRAAQAAEAQRQQHLASYRREYDRWVARHRDEVRQHNAGVAEAIEGVGRQDPELVVQYFSAALYASAAWPEDFPRQLVAAYDREAQQLVLDWELPALDVVPETKTVRYMPSTDQDKETARPAGQRRALYREVLAQCMLLVLHELFTADEYEALESVVLNGFVDGTDPATGQQARVPLATVMVTRAGFDVLRLEAVESISCLTDGLRGQLATRPDQLAAVRPGRRPEEVGNQVVSHGGDEDPDLYAMDPLEFESLVAELFRAMGMQAVTTERSGDGGVDVDALDPAPIRGGSIVVQVKRYRNTVPPTAVRDLFGTVQDRGANKGVLVTTSRFGPGSHTFANGKPLELVSGGELVDLLHRHGLRGRLGDGVRPAEPPQQQPPADYNVLGMSWSGGAALDVCALVCTGNRVLGDEYFVFFNNEQTPDGAVCTVPARQPDKAALRVSFDTLPAAADRLVLVAAIDPEVNPDADLSGFTDAGIRLLDPDLSEIGRLEVSDGRPGETALVLGSFRRRANGDWDFVLGGKGYRGGLEELVADFGIEVE</sequence>
<evidence type="ECO:0000256" key="1">
    <source>
        <dbReference type="SAM" id="MobiDB-lite"/>
    </source>
</evidence>
<dbReference type="Gene3D" id="3.40.1350.10">
    <property type="match status" value="1"/>
</dbReference>
<dbReference type="RefSeq" id="WP_153456425.1">
    <property type="nucleotide sequence ID" value="NZ_WEGJ01000036.1"/>
</dbReference>
<dbReference type="GO" id="GO:0015666">
    <property type="term" value="F:restriction endodeoxyribonuclease activity"/>
    <property type="evidence" value="ECO:0007669"/>
    <property type="project" value="TreeGrafter"/>
</dbReference>
<dbReference type="AlphaFoldDB" id="A0A7K0CQ69"/>
<feature type="region of interest" description="Disordered" evidence="1">
    <location>
        <begin position="25"/>
        <end position="58"/>
    </location>
</feature>
<accession>A0A7K0CQ69</accession>
<dbReference type="PANTHER" id="PTHR30015:SF7">
    <property type="entry name" value="TYPE IV METHYL-DIRECTED RESTRICTION ENZYME ECOKMRR"/>
    <property type="match status" value="1"/>
</dbReference>
<reference evidence="4 5" key="1">
    <citation type="submission" date="2019-10" db="EMBL/GenBank/DDBJ databases">
        <title>Streptomyces smaragdinus sp. nov. and Streptomyces fabii sp. nov., isolated from the gut of fungus growing-termite Macrotermes natalensis.</title>
        <authorList>
            <person name="Schwitalla J."/>
            <person name="Benndorf R."/>
            <person name="Martin K."/>
            <person name="De Beer W."/>
            <person name="Kaster A.-K."/>
            <person name="Vollmers J."/>
            <person name="Poulsen M."/>
            <person name="Beemelmanns C."/>
        </authorList>
    </citation>
    <scope>NUCLEOTIDE SEQUENCE [LARGE SCALE GENOMIC DNA]</scope>
    <source>
        <strain evidence="4 5">RB5</strain>
    </source>
</reference>
<evidence type="ECO:0000313" key="5">
    <source>
        <dbReference type="Proteomes" id="UP000466345"/>
    </source>
</evidence>